<protein>
    <submittedName>
        <fullName evidence="1">Uncharacterized protein</fullName>
    </submittedName>
</protein>
<dbReference type="AlphaFoldDB" id="V5Z104"/>
<proteinExistence type="predicted"/>
<reference evidence="1" key="1">
    <citation type="submission" date="2010-01" db="EMBL/GenBank/DDBJ databases">
        <title>Lactobacillus helveticus isolated from the traditional fermented milk "airag" in Mongolia are generally and phenotypically indigenous.</title>
        <authorList>
            <person name="Miyamoto M."/>
            <person name="Seto Y."/>
            <person name="Nakajima H."/>
            <person name="Brenjargal S."/>
            <person name="Gombojav A."/>
            <person name="Demberel S."/>
            <person name="Miyamoto T."/>
        </authorList>
    </citation>
    <scope>NUCLEOTIDE SEQUENCE</scope>
    <source>
        <strain evidence="1">SBT 11087</strain>
    </source>
</reference>
<dbReference type="RefSeq" id="WP_233725016.1">
    <property type="nucleotide sequence ID" value="NZ_CP015498.1"/>
</dbReference>
<dbReference type="PANTHER" id="PTHR37292">
    <property type="entry name" value="VNG6097C"/>
    <property type="match status" value="1"/>
</dbReference>
<accession>V5Z104</accession>
<organism evidence="1">
    <name type="scientific">Lactobacillus helveticus</name>
    <name type="common">Lactobacillus suntoryeus</name>
    <dbReference type="NCBI Taxonomy" id="1587"/>
    <lineage>
        <taxon>Bacteria</taxon>
        <taxon>Bacillati</taxon>
        <taxon>Bacillota</taxon>
        <taxon>Bacilli</taxon>
        <taxon>Lactobacillales</taxon>
        <taxon>Lactobacillaceae</taxon>
        <taxon>Lactobacillus</taxon>
    </lineage>
</organism>
<evidence type="ECO:0000313" key="1">
    <source>
        <dbReference type="EMBL" id="BAO23453.1"/>
    </source>
</evidence>
<sequence>MSQIHAKAHAWLEKDKFTVDTIKEQGNIHHIFPKAYLRKNGFKQSEYNQVANYVWITQPRNLQIGDRAPKDYMADVEATKYYSVENDQANAIPADLNKFDFHQYNQFLIERRNLMARNIRRLFESL</sequence>
<dbReference type="EMBL" id="AB540109">
    <property type="protein sequence ID" value="BAO23453.1"/>
    <property type="molecule type" value="Genomic_DNA"/>
</dbReference>
<dbReference type="PANTHER" id="PTHR37292:SF2">
    <property type="entry name" value="DUF262 DOMAIN-CONTAINING PROTEIN"/>
    <property type="match status" value="1"/>
</dbReference>
<name>V5Z104_LACHE</name>